<gene>
    <name evidence="5" type="ORF">ACFOUW_31525</name>
</gene>
<evidence type="ECO:0000256" key="2">
    <source>
        <dbReference type="ARBA" id="ARBA00022679"/>
    </source>
</evidence>
<protein>
    <submittedName>
        <fullName evidence="5">Class I SAM-dependent methyltransferase</fullName>
        <ecNumber evidence="5">2.1.1.-</ecNumber>
    </submittedName>
</protein>
<keyword evidence="6" id="KW-1185">Reference proteome</keyword>
<dbReference type="InterPro" id="IPR041698">
    <property type="entry name" value="Methyltransf_25"/>
</dbReference>
<dbReference type="InterPro" id="IPR029063">
    <property type="entry name" value="SAM-dependent_MTases_sf"/>
</dbReference>
<evidence type="ECO:0000259" key="4">
    <source>
        <dbReference type="Pfam" id="PF13649"/>
    </source>
</evidence>
<dbReference type="SUPFAM" id="SSF53335">
    <property type="entry name" value="S-adenosyl-L-methionine-dependent methyltransferases"/>
    <property type="match status" value="1"/>
</dbReference>
<sequence length="246" mass="27267">MEDYSVSTYGDTVAGIYDGWHGLWEDPADAVEYLAKLADGGRVLELGIGTGRVAIPLAARGLDVQGVDASAEMVRVMRTKPGGDLPVIIGDAADVANLVSGSFSLIYCVFSSFYGILTQKEQLRCLSGVFDRLQPGGSFVVETFYPDLTKFSNNKSLELFHFTPERISIWASRHDKLAQTIHTEDLHVRNGSVQAYPVKVRYVWPAELDLMTRLSGLELVSRQADWNGQEFTSRSFNYITTYRKPG</sequence>
<proteinExistence type="predicted"/>
<dbReference type="RefSeq" id="WP_205121218.1">
    <property type="nucleotide sequence ID" value="NZ_JAFBCM010000001.1"/>
</dbReference>
<dbReference type="CDD" id="cd02440">
    <property type="entry name" value="AdoMet_MTases"/>
    <property type="match status" value="1"/>
</dbReference>
<evidence type="ECO:0000256" key="1">
    <source>
        <dbReference type="ARBA" id="ARBA00022603"/>
    </source>
</evidence>
<dbReference type="Gene3D" id="3.40.50.150">
    <property type="entry name" value="Vaccinia Virus protein VP39"/>
    <property type="match status" value="1"/>
</dbReference>
<dbReference type="GO" id="GO:0032259">
    <property type="term" value="P:methylation"/>
    <property type="evidence" value="ECO:0007669"/>
    <property type="project" value="UniProtKB-KW"/>
</dbReference>
<organism evidence="5 6">
    <name type="scientific">Tenggerimyces flavus</name>
    <dbReference type="NCBI Taxonomy" id="1708749"/>
    <lineage>
        <taxon>Bacteria</taxon>
        <taxon>Bacillati</taxon>
        <taxon>Actinomycetota</taxon>
        <taxon>Actinomycetes</taxon>
        <taxon>Propionibacteriales</taxon>
        <taxon>Nocardioidaceae</taxon>
        <taxon>Tenggerimyces</taxon>
    </lineage>
</organism>
<keyword evidence="3" id="KW-0949">S-adenosyl-L-methionine</keyword>
<evidence type="ECO:0000313" key="6">
    <source>
        <dbReference type="Proteomes" id="UP001595699"/>
    </source>
</evidence>
<dbReference type="EC" id="2.1.1.-" evidence="5"/>
<dbReference type="PANTHER" id="PTHR43464">
    <property type="entry name" value="METHYLTRANSFERASE"/>
    <property type="match status" value="1"/>
</dbReference>
<name>A0ABV7YMN5_9ACTN</name>
<evidence type="ECO:0000313" key="5">
    <source>
        <dbReference type="EMBL" id="MFC3765400.1"/>
    </source>
</evidence>
<keyword evidence="2 5" id="KW-0808">Transferase</keyword>
<dbReference type="PANTHER" id="PTHR43464:SF19">
    <property type="entry name" value="UBIQUINONE BIOSYNTHESIS O-METHYLTRANSFERASE, MITOCHONDRIAL"/>
    <property type="match status" value="1"/>
</dbReference>
<dbReference type="Pfam" id="PF13649">
    <property type="entry name" value="Methyltransf_25"/>
    <property type="match status" value="1"/>
</dbReference>
<dbReference type="EMBL" id="JBHRZH010000037">
    <property type="protein sequence ID" value="MFC3765400.1"/>
    <property type="molecule type" value="Genomic_DNA"/>
</dbReference>
<accession>A0ABV7YMN5</accession>
<feature type="domain" description="Methyltransferase" evidence="4">
    <location>
        <begin position="43"/>
        <end position="137"/>
    </location>
</feature>
<keyword evidence="1 5" id="KW-0489">Methyltransferase</keyword>
<dbReference type="Gene3D" id="2.20.25.570">
    <property type="match status" value="1"/>
</dbReference>
<evidence type="ECO:0000256" key="3">
    <source>
        <dbReference type="ARBA" id="ARBA00022691"/>
    </source>
</evidence>
<reference evidence="6" key="1">
    <citation type="journal article" date="2019" name="Int. J. Syst. Evol. Microbiol.">
        <title>The Global Catalogue of Microorganisms (GCM) 10K type strain sequencing project: providing services to taxonomists for standard genome sequencing and annotation.</title>
        <authorList>
            <consortium name="The Broad Institute Genomics Platform"/>
            <consortium name="The Broad Institute Genome Sequencing Center for Infectious Disease"/>
            <person name="Wu L."/>
            <person name="Ma J."/>
        </authorList>
    </citation>
    <scope>NUCLEOTIDE SEQUENCE [LARGE SCALE GENOMIC DNA]</scope>
    <source>
        <strain evidence="6">CGMCC 4.7241</strain>
    </source>
</reference>
<dbReference type="Proteomes" id="UP001595699">
    <property type="component" value="Unassembled WGS sequence"/>
</dbReference>
<comment type="caution">
    <text evidence="5">The sequence shown here is derived from an EMBL/GenBank/DDBJ whole genome shotgun (WGS) entry which is preliminary data.</text>
</comment>
<dbReference type="GO" id="GO:0008168">
    <property type="term" value="F:methyltransferase activity"/>
    <property type="evidence" value="ECO:0007669"/>
    <property type="project" value="UniProtKB-KW"/>
</dbReference>